<dbReference type="PANTHER" id="PTHR23423">
    <property type="entry name" value="ORGANIC SOLUTE TRANSPORTER-RELATED"/>
    <property type="match status" value="1"/>
</dbReference>
<feature type="transmembrane region" description="Helical" evidence="6">
    <location>
        <begin position="14"/>
        <end position="37"/>
    </location>
</feature>
<evidence type="ECO:0000256" key="4">
    <source>
        <dbReference type="ARBA" id="ARBA00023136"/>
    </source>
</evidence>
<dbReference type="Pfam" id="PF03619">
    <property type="entry name" value="Solute_trans_a"/>
    <property type="match status" value="1"/>
</dbReference>
<keyword evidence="4 6" id="KW-0472">Membrane</keyword>
<gene>
    <name evidence="7" type="ORF">K443DRAFT_104333</name>
</gene>
<feature type="compositionally biased region" description="Basic and acidic residues" evidence="5">
    <location>
        <begin position="530"/>
        <end position="549"/>
    </location>
</feature>
<feature type="compositionally biased region" description="Basic and acidic residues" evidence="5">
    <location>
        <begin position="607"/>
        <end position="628"/>
    </location>
</feature>
<reference evidence="7 8" key="1">
    <citation type="submission" date="2014-04" db="EMBL/GenBank/DDBJ databases">
        <authorList>
            <consortium name="DOE Joint Genome Institute"/>
            <person name="Kuo A."/>
            <person name="Kohler A."/>
            <person name="Nagy L.G."/>
            <person name="Floudas D."/>
            <person name="Copeland A."/>
            <person name="Barry K.W."/>
            <person name="Cichocki N."/>
            <person name="Veneault-Fourrey C."/>
            <person name="LaButti K."/>
            <person name="Lindquist E.A."/>
            <person name="Lipzen A."/>
            <person name="Lundell T."/>
            <person name="Morin E."/>
            <person name="Murat C."/>
            <person name="Sun H."/>
            <person name="Tunlid A."/>
            <person name="Henrissat B."/>
            <person name="Grigoriev I.V."/>
            <person name="Hibbett D.S."/>
            <person name="Martin F."/>
            <person name="Nordberg H.P."/>
            <person name="Cantor M.N."/>
            <person name="Hua S.X."/>
        </authorList>
    </citation>
    <scope>NUCLEOTIDE SEQUENCE [LARGE SCALE GENOMIC DNA]</scope>
    <source>
        <strain evidence="7 8">LaAM-08-1</strain>
    </source>
</reference>
<feature type="transmembrane region" description="Helical" evidence="6">
    <location>
        <begin position="82"/>
        <end position="100"/>
    </location>
</feature>
<feature type="transmembrane region" description="Helical" evidence="6">
    <location>
        <begin position="49"/>
        <end position="76"/>
    </location>
</feature>
<feature type="transmembrane region" description="Helical" evidence="6">
    <location>
        <begin position="176"/>
        <end position="200"/>
    </location>
</feature>
<evidence type="ECO:0000256" key="1">
    <source>
        <dbReference type="ARBA" id="ARBA00004141"/>
    </source>
</evidence>
<evidence type="ECO:0000256" key="5">
    <source>
        <dbReference type="SAM" id="MobiDB-lite"/>
    </source>
</evidence>
<evidence type="ECO:0000256" key="3">
    <source>
        <dbReference type="ARBA" id="ARBA00022989"/>
    </source>
</evidence>
<keyword evidence="2 6" id="KW-0812">Transmembrane</keyword>
<feature type="transmembrane region" description="Helical" evidence="6">
    <location>
        <begin position="143"/>
        <end position="164"/>
    </location>
</feature>
<keyword evidence="3 6" id="KW-1133">Transmembrane helix</keyword>
<dbReference type="Proteomes" id="UP000054477">
    <property type="component" value="Unassembled WGS sequence"/>
</dbReference>
<dbReference type="STRING" id="1095629.A0A0C9WMI3"/>
<evidence type="ECO:0000313" key="8">
    <source>
        <dbReference type="Proteomes" id="UP000054477"/>
    </source>
</evidence>
<protein>
    <recommendedName>
        <fullName evidence="9">DUF300-domain-containing protein</fullName>
    </recommendedName>
</protein>
<dbReference type="InterPro" id="IPR005178">
    <property type="entry name" value="Ostalpha/TMEM184C"/>
</dbReference>
<dbReference type="SMART" id="SM01417">
    <property type="entry name" value="Solute_trans_a"/>
    <property type="match status" value="1"/>
</dbReference>
<proteinExistence type="predicted"/>
<reference evidence="8" key="2">
    <citation type="submission" date="2015-01" db="EMBL/GenBank/DDBJ databases">
        <title>Evolutionary Origins and Diversification of the Mycorrhizal Mutualists.</title>
        <authorList>
            <consortium name="DOE Joint Genome Institute"/>
            <consortium name="Mycorrhizal Genomics Consortium"/>
            <person name="Kohler A."/>
            <person name="Kuo A."/>
            <person name="Nagy L.G."/>
            <person name="Floudas D."/>
            <person name="Copeland A."/>
            <person name="Barry K.W."/>
            <person name="Cichocki N."/>
            <person name="Veneault-Fourrey C."/>
            <person name="LaButti K."/>
            <person name="Lindquist E.A."/>
            <person name="Lipzen A."/>
            <person name="Lundell T."/>
            <person name="Morin E."/>
            <person name="Murat C."/>
            <person name="Riley R."/>
            <person name="Ohm R."/>
            <person name="Sun H."/>
            <person name="Tunlid A."/>
            <person name="Henrissat B."/>
            <person name="Grigoriev I.V."/>
            <person name="Hibbett D.S."/>
            <person name="Martin F."/>
        </authorList>
    </citation>
    <scope>NUCLEOTIDE SEQUENCE [LARGE SCALE GENOMIC DNA]</scope>
    <source>
        <strain evidence="8">LaAM-08-1</strain>
    </source>
</reference>
<dbReference type="AlphaFoldDB" id="A0A0C9WMI3"/>
<name>A0A0C9WMI3_9AGAR</name>
<keyword evidence="8" id="KW-1185">Reference proteome</keyword>
<feature type="transmembrane region" description="Helical" evidence="6">
    <location>
        <begin position="221"/>
        <end position="241"/>
    </location>
</feature>
<evidence type="ECO:0000313" key="7">
    <source>
        <dbReference type="EMBL" id="KIJ98204.1"/>
    </source>
</evidence>
<sequence>MAGSGAGSRLPTPVLVLAGTSTFVAVIVSAMSIHLQLKNYRKPSLQRMVVRIMLMVPIYAIASLISLFSVEAAFVIDAIRDIYEAFVIYCFFILLLSYLGGERSLLIMLHGRPPKQPVFPINLFKKEIDVSDPYTFLFLKRGILQYVQVKPVLAAATLILKAFGKFNEGDFRANSGYLYVSIIYNASICLALYCLAMFWVCINDDLKPFRPVPKFLCVKGILFFSFWQSVGISVLVAAKIITKLGPYTEPENVSVGLNDTLICVEMPFFAMAHLYAFSYKDYIDPLHTFVARMPMYYAFRDAFGLLDVVADTKTTLRGEGMDYREFEPAEGHMHQGAGRDRRIRAGLRYSKGGQKKYWLPKTNAAEAPNRAERAFNRIAGRDPDGSSTAPLLAADDVVHLAPDLSPHEEDTIWDGPDEDDGYDLPFGDLDEADEELFVHSKKYLFGDYNYPCIDVSSESAKTIIWDEEERVLRDERGAWFSPIRGAKGQVAIQRRERPAWEGYGAVSNTQSKGHSNGKGQQQRFYDDDDGKVIDYDQDRSPPAEAKDVLMKWTKVPRRDSRSKNLGMPGASMSSSSSHADRVRSPPSVSRTNSKAPVLPSDAVDLVVEDHSAAEEERVRERRKGEHGTRGSGSGLRRVYRRGSVTQMEGGEHAHGEVEIEEMSDEADGRHRVGVGEEIVDVSGYVSGADDGDDVGKRTTIEHLTKEAEHVVRAGTPPLHARISGFQYDIPDDNPWA</sequence>
<evidence type="ECO:0000256" key="6">
    <source>
        <dbReference type="SAM" id="Phobius"/>
    </source>
</evidence>
<dbReference type="GO" id="GO:0016020">
    <property type="term" value="C:membrane"/>
    <property type="evidence" value="ECO:0007669"/>
    <property type="project" value="UniProtKB-SubCell"/>
</dbReference>
<feature type="region of interest" description="Disordered" evidence="5">
    <location>
        <begin position="504"/>
        <end position="667"/>
    </location>
</feature>
<evidence type="ECO:0000256" key="2">
    <source>
        <dbReference type="ARBA" id="ARBA00022692"/>
    </source>
</evidence>
<feature type="compositionally biased region" description="Polar residues" evidence="5">
    <location>
        <begin position="506"/>
        <end position="523"/>
    </location>
</feature>
<dbReference type="HOGENOM" id="CLU_012923_4_1_1"/>
<dbReference type="EMBL" id="KN838674">
    <property type="protein sequence ID" value="KIJ98204.1"/>
    <property type="molecule type" value="Genomic_DNA"/>
</dbReference>
<dbReference type="OrthoDB" id="5348404at2759"/>
<comment type="subcellular location">
    <subcellularLocation>
        <location evidence="1">Membrane</location>
        <topology evidence="1">Multi-pass membrane protein</topology>
    </subcellularLocation>
</comment>
<accession>A0A0C9WMI3</accession>
<evidence type="ECO:0008006" key="9">
    <source>
        <dbReference type="Google" id="ProtNLM"/>
    </source>
</evidence>
<organism evidence="7 8">
    <name type="scientific">Laccaria amethystina LaAM-08-1</name>
    <dbReference type="NCBI Taxonomy" id="1095629"/>
    <lineage>
        <taxon>Eukaryota</taxon>
        <taxon>Fungi</taxon>
        <taxon>Dikarya</taxon>
        <taxon>Basidiomycota</taxon>
        <taxon>Agaricomycotina</taxon>
        <taxon>Agaricomycetes</taxon>
        <taxon>Agaricomycetidae</taxon>
        <taxon>Agaricales</taxon>
        <taxon>Agaricineae</taxon>
        <taxon>Hydnangiaceae</taxon>
        <taxon>Laccaria</taxon>
    </lineage>
</organism>